<dbReference type="EMBL" id="JBBKAR010000045">
    <property type="protein sequence ID" value="MEJ8305624.1"/>
    <property type="molecule type" value="Genomic_DNA"/>
</dbReference>
<comment type="caution">
    <text evidence="1">The sequence shown here is derived from an EMBL/GenBank/DDBJ whole genome shotgun (WGS) entry which is preliminary data.</text>
</comment>
<name>A0ACC6PFF2_9BACL</name>
<accession>A0ACC6PFF2</accession>
<reference evidence="1" key="1">
    <citation type="submission" date="2024-03" db="EMBL/GenBank/DDBJ databases">
        <title>Whole genome sequecning of epiphytes from Marcgravia umbellata leaves.</title>
        <authorList>
            <person name="Kumar G."/>
            <person name="Savka M.A."/>
        </authorList>
    </citation>
    <scope>NUCLEOTIDE SEQUENCE</scope>
    <source>
        <strain evidence="1">RIT_BL5</strain>
    </source>
</reference>
<sequence>MSETWHQHRKNQNHEDLIDAGRELFLTHGFPGISVKDVCEQAGVSRVTYYKHFESIEDLVFAVQMRALEHMSDFVQAEDATHGSRGGGATRLRRMLEAWSTYAAVNKAYMRFILLFDLHYDAYPPDQKLLDRYDAFIRSKKEHHFLNDALEAGMRDGSLRSDLNVYETGEFVFTAMMGLLQKLSLTGGVALAGSAQAEAGAGGGEVEAVAPARVPASSAVFADAQRSGISRRFIEMIIGSLRVTD</sequence>
<protein>
    <submittedName>
        <fullName evidence="1">TetR/AcrR family transcriptional regulator</fullName>
    </submittedName>
</protein>
<proteinExistence type="predicted"/>
<evidence type="ECO:0000313" key="2">
    <source>
        <dbReference type="Proteomes" id="UP001380953"/>
    </source>
</evidence>
<gene>
    <name evidence="1" type="ORF">WKI47_17075</name>
</gene>
<dbReference type="Proteomes" id="UP001380953">
    <property type="component" value="Unassembled WGS sequence"/>
</dbReference>
<evidence type="ECO:0000313" key="1">
    <source>
        <dbReference type="EMBL" id="MEJ8305624.1"/>
    </source>
</evidence>
<organism evidence="1 2">
    <name type="scientific">Saccharibacillus sacchari</name>
    <dbReference type="NCBI Taxonomy" id="456493"/>
    <lineage>
        <taxon>Bacteria</taxon>
        <taxon>Bacillati</taxon>
        <taxon>Bacillota</taxon>
        <taxon>Bacilli</taxon>
        <taxon>Bacillales</taxon>
        <taxon>Paenibacillaceae</taxon>
        <taxon>Saccharibacillus</taxon>
    </lineage>
</organism>
<keyword evidence="2" id="KW-1185">Reference proteome</keyword>